<dbReference type="InterPro" id="IPR003711">
    <property type="entry name" value="CarD-like/TRCF_RID"/>
</dbReference>
<dbReference type="InterPro" id="IPR041471">
    <property type="entry name" value="UvrB_inter"/>
</dbReference>
<dbReference type="InterPro" id="IPR036101">
    <property type="entry name" value="CarD-like/TRCF_RID_sf"/>
</dbReference>
<keyword evidence="8 9" id="KW-0234">DNA repair</keyword>
<evidence type="ECO:0000256" key="4">
    <source>
        <dbReference type="ARBA" id="ARBA00022801"/>
    </source>
</evidence>
<gene>
    <name evidence="9 12" type="primary">mfd</name>
    <name evidence="12" type="ORF">FEZ08_07580</name>
</gene>
<evidence type="ECO:0000256" key="2">
    <source>
        <dbReference type="ARBA" id="ARBA00022741"/>
    </source>
</evidence>
<evidence type="ECO:0000256" key="5">
    <source>
        <dbReference type="ARBA" id="ARBA00022806"/>
    </source>
</evidence>
<dbReference type="PROSITE" id="PS51192">
    <property type="entry name" value="HELICASE_ATP_BIND_1"/>
    <property type="match status" value="1"/>
</dbReference>
<comment type="function">
    <text evidence="9">Couples transcription and DNA repair by recognizing RNA polymerase (RNAP) stalled at DNA lesions. Mediates ATP-dependent release of RNAP and its truncated transcript from the DNA, and recruitment of nucleotide excision repair machinery to the damaged site.</text>
</comment>
<feature type="domain" description="Helicase C-terminal" evidence="11">
    <location>
        <begin position="730"/>
        <end position="896"/>
    </location>
</feature>
<proteinExistence type="inferred from homology"/>
<sequence length="1107" mass="126098">MMNVLTYLQETTIAKWASEARRDSLAVFGIQPLALQTYAASLQREGHTILLASSLYQAQRIYESFGDDYANIHLFAADEFISAQLLASSPELLIERVLTLAQLVDSHEPQLVITHVAGICKHIVSPEQFKTYSMNLKTGIELAPETIIRQLVEAGYKRESLVLEAGTFAVRGGIIDIFALNHDDPIRIEFFGDEIDSLRFFDCESQRSKNEIDAVTVIPFVDYINETTTASIVEYLPDAHVVFYEYPKVEQTFEHMLTDAESLLEEHKILPFTDLDVVTAKNGHSFLAVSMHDLPDGVSVHQAHVRNYDDYRSIDYNFDIIIGELQKKLEAGWTIIYTSANNEIIPFFTENEYQFIEDAQQLRPGIISIIESDNHHSESFEEDKIYVVAHELFEARASTKKKKKHTPIMRDYGQVIERLEELSKGDYIVHEQHGIGRYLGITTLETNGGMQDYLDIEYADNGKLYIPVNKIHLIQKYVGSEAVVPKLNKLGSNQWQKQRAKVSANMNDIADKLLQLYAERERTPGFAFGPDTPEQERFEAAFPYTETPDQLQAIIDTKNDMERPVPMERLVCGDVGFGKTEVAFRAAFKAIDYGKQVVMLAPTTILAKQHYENAVERFKDFPVNIRMMSRLVPQSLQEETKRSLKIGGIDLVIGTHRVLSQDIEFKDLGLVVIDEEHRFGVENKERLKEFKTNVDVLSMSATPIPRTLQMSIVGARDMTLLETPPQNRYPIQTYVVEEHDSIVRDSIERELARKGQVFLLHNKVQSIERMAAKIQRLVPDARVIFAHGQMPKALLEDIIDDFVHKQYDVLVSTTIIETGIDIPNANTLLVQDADRMGLAQLYQLRGRVGRSDRIAYSYFMYPKKKVLTEVATKRLHTIKEFTELGSGFKIAMRDLAIRGAGDILGAKQSGFIDTVGFEMYTRMLKETLVEKGLQQKDEVSAVPASKVGLGRDIELDIRVDAYIPDYYISDESVKVEVYKQLDKVKDEQSYLQIQDQFADRFGELPEAVEELILCFYLRNLAKQTDVMMISQTRNKMQMQFSKTASGKLDRHALHFLAKNLKNKLEIEYTGVGMLKLSVTTIKQKPKEWLHVACITLEHIKKMQQGGR</sequence>
<evidence type="ECO:0000256" key="6">
    <source>
        <dbReference type="ARBA" id="ARBA00022840"/>
    </source>
</evidence>
<evidence type="ECO:0000256" key="3">
    <source>
        <dbReference type="ARBA" id="ARBA00022763"/>
    </source>
</evidence>
<dbReference type="Pfam" id="PF02559">
    <property type="entry name" value="CarD_TRCF_RID"/>
    <property type="match status" value="1"/>
</dbReference>
<dbReference type="Gene3D" id="2.40.10.170">
    <property type="match status" value="1"/>
</dbReference>
<dbReference type="SMART" id="SM00487">
    <property type="entry name" value="DEXDc"/>
    <property type="match status" value="1"/>
</dbReference>
<keyword evidence="3 9" id="KW-0227">DNA damage</keyword>
<dbReference type="PANTHER" id="PTHR47964:SF1">
    <property type="entry name" value="ATP-DEPENDENT DNA HELICASE HOMOLOG RECG, CHLOROPLASTIC"/>
    <property type="match status" value="1"/>
</dbReference>
<dbReference type="InParanoid" id="A0A5R8QB63"/>
<dbReference type="SMART" id="SM01058">
    <property type="entry name" value="CarD_TRCF"/>
    <property type="match status" value="1"/>
</dbReference>
<dbReference type="Pfam" id="PF17757">
    <property type="entry name" value="UvrB_inter"/>
    <property type="match status" value="1"/>
</dbReference>
<dbReference type="InterPro" id="IPR027417">
    <property type="entry name" value="P-loop_NTPase"/>
</dbReference>
<dbReference type="HAMAP" id="MF_00969">
    <property type="entry name" value="TRCF"/>
    <property type="match status" value="1"/>
</dbReference>
<evidence type="ECO:0000259" key="11">
    <source>
        <dbReference type="PROSITE" id="PS51194"/>
    </source>
</evidence>
<dbReference type="InterPro" id="IPR005118">
    <property type="entry name" value="TRCF_C"/>
</dbReference>
<comment type="similarity">
    <text evidence="9">In the N-terminal section; belongs to the UvrB family.</text>
</comment>
<dbReference type="OrthoDB" id="9804325at2"/>
<keyword evidence="13" id="KW-1185">Reference proteome</keyword>
<evidence type="ECO:0000256" key="8">
    <source>
        <dbReference type="ARBA" id="ARBA00023204"/>
    </source>
</evidence>
<keyword evidence="4 9" id="KW-0378">Hydrolase</keyword>
<dbReference type="EMBL" id="VBWP01000006">
    <property type="protein sequence ID" value="TLG72899.1"/>
    <property type="molecule type" value="Genomic_DNA"/>
</dbReference>
<name>A0A5R8QB63_9FIRM</name>
<dbReference type="InterPro" id="IPR004576">
    <property type="entry name" value="Mfd"/>
</dbReference>
<dbReference type="Gene3D" id="3.40.50.300">
    <property type="entry name" value="P-loop containing nucleotide triphosphate hydrolases"/>
    <property type="match status" value="2"/>
</dbReference>
<dbReference type="CDD" id="cd17991">
    <property type="entry name" value="DEXHc_TRCF"/>
    <property type="match status" value="1"/>
</dbReference>
<evidence type="ECO:0000313" key="12">
    <source>
        <dbReference type="EMBL" id="TLG72899.1"/>
    </source>
</evidence>
<evidence type="ECO:0000256" key="9">
    <source>
        <dbReference type="HAMAP-Rule" id="MF_00969"/>
    </source>
</evidence>
<organism evidence="12 13">
    <name type="scientific">Culicoidibacter larvae</name>
    <dbReference type="NCBI Taxonomy" id="2579976"/>
    <lineage>
        <taxon>Bacteria</taxon>
        <taxon>Bacillati</taxon>
        <taxon>Bacillota</taxon>
        <taxon>Culicoidibacteria</taxon>
        <taxon>Culicoidibacterales</taxon>
        <taxon>Culicoidibacteraceae</taxon>
        <taxon>Culicoidibacter</taxon>
    </lineage>
</organism>
<protein>
    <recommendedName>
        <fullName evidence="9">Transcription-repair-coupling factor</fullName>
        <shortName evidence="9">TRCF</shortName>
        <ecNumber evidence="9">3.6.4.-</ecNumber>
    </recommendedName>
</protein>
<dbReference type="Pfam" id="PF03461">
    <property type="entry name" value="TRCF"/>
    <property type="match status" value="1"/>
</dbReference>
<dbReference type="Pfam" id="PF00270">
    <property type="entry name" value="DEAD"/>
    <property type="match status" value="1"/>
</dbReference>
<dbReference type="SUPFAM" id="SSF141259">
    <property type="entry name" value="CarD-like"/>
    <property type="match status" value="1"/>
</dbReference>
<dbReference type="GO" id="GO:0005737">
    <property type="term" value="C:cytoplasm"/>
    <property type="evidence" value="ECO:0007669"/>
    <property type="project" value="UniProtKB-SubCell"/>
</dbReference>
<dbReference type="Proteomes" id="UP000306912">
    <property type="component" value="Unassembled WGS sequence"/>
</dbReference>
<dbReference type="GO" id="GO:0016787">
    <property type="term" value="F:hydrolase activity"/>
    <property type="evidence" value="ECO:0007669"/>
    <property type="project" value="UniProtKB-KW"/>
</dbReference>
<dbReference type="SMART" id="SM00982">
    <property type="entry name" value="TRCF"/>
    <property type="match status" value="1"/>
</dbReference>
<dbReference type="SUPFAM" id="SSF52540">
    <property type="entry name" value="P-loop containing nucleoside triphosphate hydrolases"/>
    <property type="match status" value="3"/>
</dbReference>
<dbReference type="GO" id="GO:0003678">
    <property type="term" value="F:DNA helicase activity"/>
    <property type="evidence" value="ECO:0007669"/>
    <property type="project" value="TreeGrafter"/>
</dbReference>
<dbReference type="SMART" id="SM00490">
    <property type="entry name" value="HELICc"/>
    <property type="match status" value="1"/>
</dbReference>
<dbReference type="RefSeq" id="WP_138191125.1">
    <property type="nucleotide sequence ID" value="NZ_VBWP01000006.1"/>
</dbReference>
<keyword evidence="6 9" id="KW-0067">ATP-binding</keyword>
<dbReference type="GO" id="GO:0003684">
    <property type="term" value="F:damaged DNA binding"/>
    <property type="evidence" value="ECO:0007669"/>
    <property type="project" value="InterPro"/>
</dbReference>
<dbReference type="AlphaFoldDB" id="A0A5R8QB63"/>
<evidence type="ECO:0000256" key="7">
    <source>
        <dbReference type="ARBA" id="ARBA00023125"/>
    </source>
</evidence>
<reference evidence="12 13" key="1">
    <citation type="submission" date="2019-05" db="EMBL/GenBank/DDBJ databases">
        <title>Culicoidintestinum kansasii gen. nov., sp. nov. from the gastrointestinal tract of the biting midge, Culicoides sonorensis.</title>
        <authorList>
            <person name="Neupane S."/>
            <person name="Ghosh A."/>
            <person name="Gunther S."/>
            <person name="Martin K."/>
            <person name="Zurek L."/>
        </authorList>
    </citation>
    <scope>NUCLEOTIDE SEQUENCE [LARGE SCALE GENOMIC DNA]</scope>
    <source>
        <strain evidence="12 13">CS-1</strain>
    </source>
</reference>
<keyword evidence="7 9" id="KW-0238">DNA-binding</keyword>
<keyword evidence="2 9" id="KW-0547">Nucleotide-binding</keyword>
<dbReference type="GO" id="GO:0006355">
    <property type="term" value="P:regulation of DNA-templated transcription"/>
    <property type="evidence" value="ECO:0007669"/>
    <property type="project" value="UniProtKB-UniRule"/>
</dbReference>
<evidence type="ECO:0000259" key="10">
    <source>
        <dbReference type="PROSITE" id="PS51192"/>
    </source>
</evidence>
<keyword evidence="1 9" id="KW-0963">Cytoplasm</keyword>
<dbReference type="Gene3D" id="3.30.2060.10">
    <property type="entry name" value="Penicillin-binding protein 1b domain"/>
    <property type="match status" value="1"/>
</dbReference>
<comment type="caution">
    <text evidence="12">The sequence shown here is derived from an EMBL/GenBank/DDBJ whole genome shotgun (WGS) entry which is preliminary data.</text>
</comment>
<dbReference type="InterPro" id="IPR037235">
    <property type="entry name" value="TRCF-like_C_D7"/>
</dbReference>
<dbReference type="PANTHER" id="PTHR47964">
    <property type="entry name" value="ATP-DEPENDENT DNA HELICASE HOMOLOG RECG, CHLOROPLASTIC"/>
    <property type="match status" value="1"/>
</dbReference>
<comment type="similarity">
    <text evidence="9">In the C-terminal section; belongs to the helicase family. RecG subfamily.</text>
</comment>
<accession>A0A5R8QB63</accession>
<dbReference type="Gene3D" id="3.90.1150.50">
    <property type="entry name" value="Transcription-repair-coupling factor, D7 domain"/>
    <property type="match status" value="1"/>
</dbReference>
<evidence type="ECO:0000256" key="1">
    <source>
        <dbReference type="ARBA" id="ARBA00022490"/>
    </source>
</evidence>
<evidence type="ECO:0000313" key="13">
    <source>
        <dbReference type="Proteomes" id="UP000306912"/>
    </source>
</evidence>
<dbReference type="SUPFAM" id="SSF143517">
    <property type="entry name" value="TRCF domain-like"/>
    <property type="match status" value="1"/>
</dbReference>
<dbReference type="Pfam" id="PF00271">
    <property type="entry name" value="Helicase_C"/>
    <property type="match status" value="1"/>
</dbReference>
<dbReference type="GO" id="GO:0005524">
    <property type="term" value="F:ATP binding"/>
    <property type="evidence" value="ECO:0007669"/>
    <property type="project" value="UniProtKB-UniRule"/>
</dbReference>
<dbReference type="PROSITE" id="PS51194">
    <property type="entry name" value="HELICASE_CTER"/>
    <property type="match status" value="1"/>
</dbReference>
<keyword evidence="5" id="KW-0347">Helicase</keyword>
<dbReference type="InterPro" id="IPR001650">
    <property type="entry name" value="Helicase_C-like"/>
</dbReference>
<comment type="subcellular location">
    <subcellularLocation>
        <location evidence="9">Cytoplasm</location>
    </subcellularLocation>
</comment>
<dbReference type="GO" id="GO:0000716">
    <property type="term" value="P:transcription-coupled nucleotide-excision repair, DNA damage recognition"/>
    <property type="evidence" value="ECO:0007669"/>
    <property type="project" value="UniProtKB-UniRule"/>
</dbReference>
<dbReference type="FunCoup" id="A0A5R8QB63">
    <property type="interactions" value="364"/>
</dbReference>
<dbReference type="NCBIfam" id="TIGR00580">
    <property type="entry name" value="mfd"/>
    <property type="match status" value="1"/>
</dbReference>
<feature type="domain" description="Helicase ATP-binding" evidence="10">
    <location>
        <begin position="560"/>
        <end position="721"/>
    </location>
</feature>
<dbReference type="InterPro" id="IPR011545">
    <property type="entry name" value="DEAD/DEAH_box_helicase_dom"/>
</dbReference>
<dbReference type="EC" id="3.6.4.-" evidence="9"/>
<dbReference type="InterPro" id="IPR014001">
    <property type="entry name" value="Helicase_ATP-bd"/>
</dbReference>
<dbReference type="InterPro" id="IPR047112">
    <property type="entry name" value="RecG/Mfd"/>
</dbReference>